<keyword evidence="4" id="KW-0812">Transmembrane</keyword>
<accession>A0ABU8I8V6</accession>
<sequence>MKKYILPVAFLTLLSVQSAFGQSIFDDAKILSLDESNGTARFKALGGVNTSLGGDISSVSGNPAGLGFFGQSDASISFNMLNNNNKTSFYGQNQNKNFAKFGVDNVGIVLAFPTAYNQDVGWQNFNIGISVNRQNNYNDKVVYSGINSENTLVQSLTDAMFGSPSFTNDFKRSYLVEAFGDNPKEYFPIALEGDPKGQQVNILSGGHKYINNFSIGANYSHNFYIGAGVGLLAYQNSYSRDVYERGWTKTTEEISPDNPDSPFLRPGSVQNSYTDINYALTDRYSSESTGYGANFNIGMILKPSWDWNFGLTFTSPTWTTIKFDDYLDTQAEYYQDDKTTNQIRPKYISEVGGESRDYSIISPWKTAIGLTKFFGRGLISADLEFVGYDNVKYVNEAYNSNSADEHAINMDLKNIFKSNFNFRAGAEYVFTDRFTGRAGFNYLGSPYEDTSKGSYIGSLGLGYIFPNAMYIDLTAMQYESSTYYDVTYTLDDIWKSPAPEAEIKNSRTNVVMTLGVKF</sequence>
<evidence type="ECO:0000256" key="1">
    <source>
        <dbReference type="ARBA" id="ARBA00004571"/>
    </source>
</evidence>
<evidence type="ECO:0000256" key="5">
    <source>
        <dbReference type="ARBA" id="ARBA00022729"/>
    </source>
</evidence>
<protein>
    <recommendedName>
        <fullName evidence="11">Transporter</fullName>
    </recommendedName>
</protein>
<feature type="signal peptide" evidence="8">
    <location>
        <begin position="1"/>
        <end position="21"/>
    </location>
</feature>
<comment type="caution">
    <text evidence="9">The sequence shown here is derived from an EMBL/GenBank/DDBJ whole genome shotgun (WGS) entry which is preliminary data.</text>
</comment>
<proteinExistence type="inferred from homology"/>
<dbReference type="PANTHER" id="PTHR35093">
    <property type="entry name" value="OUTER MEMBRANE PROTEIN NMB0088-RELATED"/>
    <property type="match status" value="1"/>
</dbReference>
<gene>
    <name evidence="9" type="ORF">VJ786_14745</name>
</gene>
<evidence type="ECO:0000256" key="6">
    <source>
        <dbReference type="ARBA" id="ARBA00023136"/>
    </source>
</evidence>
<evidence type="ECO:0000256" key="4">
    <source>
        <dbReference type="ARBA" id="ARBA00022692"/>
    </source>
</evidence>
<evidence type="ECO:0000256" key="3">
    <source>
        <dbReference type="ARBA" id="ARBA00022452"/>
    </source>
</evidence>
<evidence type="ECO:0000256" key="2">
    <source>
        <dbReference type="ARBA" id="ARBA00008163"/>
    </source>
</evidence>
<keyword evidence="6" id="KW-0472">Membrane</keyword>
<evidence type="ECO:0000313" key="9">
    <source>
        <dbReference type="EMBL" id="MEI5986159.1"/>
    </source>
</evidence>
<keyword evidence="7" id="KW-0998">Cell outer membrane</keyword>
<dbReference type="EMBL" id="JAYLLN010000045">
    <property type="protein sequence ID" value="MEI5986159.1"/>
    <property type="molecule type" value="Genomic_DNA"/>
</dbReference>
<dbReference type="Proteomes" id="UP001363035">
    <property type="component" value="Unassembled WGS sequence"/>
</dbReference>
<keyword evidence="3" id="KW-1134">Transmembrane beta strand</keyword>
<feature type="chain" id="PRO_5047024433" description="Transporter" evidence="8">
    <location>
        <begin position="22"/>
        <end position="518"/>
    </location>
</feature>
<evidence type="ECO:0000313" key="10">
    <source>
        <dbReference type="Proteomes" id="UP001363035"/>
    </source>
</evidence>
<keyword evidence="5 8" id="KW-0732">Signal</keyword>
<evidence type="ECO:0000256" key="7">
    <source>
        <dbReference type="ARBA" id="ARBA00023237"/>
    </source>
</evidence>
<dbReference type="Gene3D" id="2.40.160.60">
    <property type="entry name" value="Outer membrane protein transport protein (OMPP1/FadL/TodX)"/>
    <property type="match status" value="1"/>
</dbReference>
<reference evidence="9 10" key="1">
    <citation type="submission" date="2024-01" db="EMBL/GenBank/DDBJ databases">
        <title>Sphingobacterium tenebrionis sp. nov., a novel endophyte isolated from tenebrio molitor intestines.</title>
        <authorList>
            <person name="Zhang C."/>
        </authorList>
    </citation>
    <scope>NUCLEOTIDE SEQUENCE [LARGE SCALE GENOMIC DNA]</scope>
    <source>
        <strain evidence="9 10">PU5-4</strain>
    </source>
</reference>
<dbReference type="RefSeq" id="WP_099366574.1">
    <property type="nucleotide sequence ID" value="NZ_JAYLLN010000045.1"/>
</dbReference>
<dbReference type="PANTHER" id="PTHR35093:SF8">
    <property type="entry name" value="OUTER MEMBRANE PROTEIN NMB0088-RELATED"/>
    <property type="match status" value="1"/>
</dbReference>
<keyword evidence="10" id="KW-1185">Reference proteome</keyword>
<comment type="subcellular location">
    <subcellularLocation>
        <location evidence="1">Cell outer membrane</location>
        <topology evidence="1">Multi-pass membrane protein</topology>
    </subcellularLocation>
</comment>
<evidence type="ECO:0000256" key="8">
    <source>
        <dbReference type="SAM" id="SignalP"/>
    </source>
</evidence>
<evidence type="ECO:0008006" key="11">
    <source>
        <dbReference type="Google" id="ProtNLM"/>
    </source>
</evidence>
<organism evidence="9 10">
    <name type="scientific">Sphingobacterium tenebrionis</name>
    <dbReference type="NCBI Taxonomy" id="3111775"/>
    <lineage>
        <taxon>Bacteria</taxon>
        <taxon>Pseudomonadati</taxon>
        <taxon>Bacteroidota</taxon>
        <taxon>Sphingobacteriia</taxon>
        <taxon>Sphingobacteriales</taxon>
        <taxon>Sphingobacteriaceae</taxon>
        <taxon>Sphingobacterium</taxon>
    </lineage>
</organism>
<dbReference type="InterPro" id="IPR005017">
    <property type="entry name" value="OMPP1/FadL/TodX"/>
</dbReference>
<dbReference type="SUPFAM" id="SSF56935">
    <property type="entry name" value="Porins"/>
    <property type="match status" value="1"/>
</dbReference>
<name>A0ABU8I8V6_9SPHI</name>
<comment type="similarity">
    <text evidence="2">Belongs to the OmpP1/FadL family.</text>
</comment>